<reference evidence="1 2" key="1">
    <citation type="submission" date="2024-10" db="EMBL/GenBank/DDBJ databases">
        <title>The Natural Products Discovery Center: Release of the First 8490 Sequenced Strains for Exploring Actinobacteria Biosynthetic Diversity.</title>
        <authorList>
            <person name="Kalkreuter E."/>
            <person name="Kautsar S.A."/>
            <person name="Yang D."/>
            <person name="Bader C.D."/>
            <person name="Teijaro C.N."/>
            <person name="Fluegel L."/>
            <person name="Davis C.M."/>
            <person name="Simpson J.R."/>
            <person name="Lauterbach L."/>
            <person name="Steele A.D."/>
            <person name="Gui C."/>
            <person name="Meng S."/>
            <person name="Li G."/>
            <person name="Viehrig K."/>
            <person name="Ye F."/>
            <person name="Su P."/>
            <person name="Kiefer A.F."/>
            <person name="Nichols A."/>
            <person name="Cepeda A.J."/>
            <person name="Yan W."/>
            <person name="Fan B."/>
            <person name="Jiang Y."/>
            <person name="Adhikari A."/>
            <person name="Zheng C.-J."/>
            <person name="Schuster L."/>
            <person name="Cowan T.M."/>
            <person name="Smanski M.J."/>
            <person name="Chevrette M.G."/>
            <person name="De Carvalho L.P.S."/>
            <person name="Shen B."/>
        </authorList>
    </citation>
    <scope>NUCLEOTIDE SEQUENCE [LARGE SCALE GENOMIC DNA]</scope>
    <source>
        <strain evidence="1 2">NPDC007147</strain>
    </source>
</reference>
<dbReference type="EMBL" id="JBIAFJ010000019">
    <property type="protein sequence ID" value="MFE9171975.1"/>
    <property type="molecule type" value="Genomic_DNA"/>
</dbReference>
<dbReference type="Proteomes" id="UP001601197">
    <property type="component" value="Unassembled WGS sequence"/>
</dbReference>
<evidence type="ECO:0000313" key="2">
    <source>
        <dbReference type="Proteomes" id="UP001601197"/>
    </source>
</evidence>
<proteinExistence type="predicted"/>
<keyword evidence="2" id="KW-1185">Reference proteome</keyword>
<dbReference type="RefSeq" id="WP_388349238.1">
    <property type="nucleotide sequence ID" value="NZ_JBIAFJ010000019.1"/>
</dbReference>
<comment type="caution">
    <text evidence="1">The sequence shown here is derived from an EMBL/GenBank/DDBJ whole genome shotgun (WGS) entry which is preliminary data.</text>
</comment>
<protein>
    <submittedName>
        <fullName evidence="1">Uncharacterized protein</fullName>
    </submittedName>
</protein>
<evidence type="ECO:0000313" key="1">
    <source>
        <dbReference type="EMBL" id="MFE9171975.1"/>
    </source>
</evidence>
<sequence>MTKTTREGHWGLLMGRERENTSAAARAVPLGPYTYLPAPVHSSAAVNGTLTRGDYPVALKVTEPLLRDFLDAMSTLEADLARRWVGSGARPAFSGAEQLTA</sequence>
<gene>
    <name evidence="1" type="ORF">ACFYNZ_21200</name>
</gene>
<accession>A0ABW6KYH7</accession>
<name>A0ABW6KYH7_9ACTN</name>
<organism evidence="1 2">
    <name type="scientific">Streptomyces kebangsaanensis</name>
    <dbReference type="NCBI Taxonomy" id="864058"/>
    <lineage>
        <taxon>Bacteria</taxon>
        <taxon>Bacillati</taxon>
        <taxon>Actinomycetota</taxon>
        <taxon>Actinomycetes</taxon>
        <taxon>Kitasatosporales</taxon>
        <taxon>Streptomycetaceae</taxon>
        <taxon>Streptomyces</taxon>
    </lineage>
</organism>